<accession>A0A453J3G6</accession>
<protein>
    <submittedName>
        <fullName evidence="2">Uncharacterized protein</fullName>
    </submittedName>
</protein>
<name>A0A453J3G6_AEGTS</name>
<dbReference type="AlphaFoldDB" id="A0A453J3G6"/>
<dbReference type="Gramene" id="AET4Gv20773700.2">
    <property type="protein sequence ID" value="AET4Gv20773700.2"/>
    <property type="gene ID" value="AET4Gv20773700"/>
</dbReference>
<reference evidence="2" key="5">
    <citation type="journal article" date="2021" name="G3 (Bethesda)">
        <title>Aegilops tauschii genome assembly Aet v5.0 features greater sequence contiguity and improved annotation.</title>
        <authorList>
            <person name="Wang L."/>
            <person name="Zhu T."/>
            <person name="Rodriguez J.C."/>
            <person name="Deal K.R."/>
            <person name="Dubcovsky J."/>
            <person name="McGuire P.E."/>
            <person name="Lux T."/>
            <person name="Spannagl M."/>
            <person name="Mayer K.F.X."/>
            <person name="Baldrich P."/>
            <person name="Meyers B.C."/>
            <person name="Huo N."/>
            <person name="Gu Y.Q."/>
            <person name="Zhou H."/>
            <person name="Devos K.M."/>
            <person name="Bennetzen J.L."/>
            <person name="Unver T."/>
            <person name="Budak H."/>
            <person name="Gulick P.J."/>
            <person name="Galiba G."/>
            <person name="Kalapos B."/>
            <person name="Nelson D.R."/>
            <person name="Li P."/>
            <person name="You F.M."/>
            <person name="Luo M.C."/>
            <person name="Dvorak J."/>
        </authorList>
    </citation>
    <scope>NUCLEOTIDE SEQUENCE [LARGE SCALE GENOMIC DNA]</scope>
    <source>
        <strain evidence="2">cv. AL8/78</strain>
    </source>
</reference>
<feature type="compositionally biased region" description="Low complexity" evidence="1">
    <location>
        <begin position="50"/>
        <end position="60"/>
    </location>
</feature>
<dbReference type="EnsemblPlants" id="AET4Gv20773700.2">
    <property type="protein sequence ID" value="AET4Gv20773700.2"/>
    <property type="gene ID" value="AET4Gv20773700"/>
</dbReference>
<reference evidence="3" key="1">
    <citation type="journal article" date="2014" name="Science">
        <title>Ancient hybridizations among the ancestral genomes of bread wheat.</title>
        <authorList>
            <consortium name="International Wheat Genome Sequencing Consortium,"/>
            <person name="Marcussen T."/>
            <person name="Sandve S.R."/>
            <person name="Heier L."/>
            <person name="Spannagl M."/>
            <person name="Pfeifer M."/>
            <person name="Jakobsen K.S."/>
            <person name="Wulff B.B."/>
            <person name="Steuernagel B."/>
            <person name="Mayer K.F."/>
            <person name="Olsen O.A."/>
        </authorList>
    </citation>
    <scope>NUCLEOTIDE SEQUENCE [LARGE SCALE GENOMIC DNA]</scope>
    <source>
        <strain evidence="3">cv. AL8/78</strain>
    </source>
</reference>
<evidence type="ECO:0000313" key="2">
    <source>
        <dbReference type="EnsemblPlants" id="AET4Gv20773700.2"/>
    </source>
</evidence>
<reference evidence="2" key="3">
    <citation type="journal article" date="2017" name="Nature">
        <title>Genome sequence of the progenitor of the wheat D genome Aegilops tauschii.</title>
        <authorList>
            <person name="Luo M.C."/>
            <person name="Gu Y.Q."/>
            <person name="Puiu D."/>
            <person name="Wang H."/>
            <person name="Twardziok S.O."/>
            <person name="Deal K.R."/>
            <person name="Huo N."/>
            <person name="Zhu T."/>
            <person name="Wang L."/>
            <person name="Wang Y."/>
            <person name="McGuire P.E."/>
            <person name="Liu S."/>
            <person name="Long H."/>
            <person name="Ramasamy R.K."/>
            <person name="Rodriguez J.C."/>
            <person name="Van S.L."/>
            <person name="Yuan L."/>
            <person name="Wang Z."/>
            <person name="Xia Z."/>
            <person name="Xiao L."/>
            <person name="Anderson O.D."/>
            <person name="Ouyang S."/>
            <person name="Liang Y."/>
            <person name="Zimin A.V."/>
            <person name="Pertea G."/>
            <person name="Qi P."/>
            <person name="Bennetzen J.L."/>
            <person name="Dai X."/>
            <person name="Dawson M.W."/>
            <person name="Muller H.G."/>
            <person name="Kugler K."/>
            <person name="Rivarola-Duarte L."/>
            <person name="Spannagl M."/>
            <person name="Mayer K.F.X."/>
            <person name="Lu F.H."/>
            <person name="Bevan M.W."/>
            <person name="Leroy P."/>
            <person name="Li P."/>
            <person name="You F.M."/>
            <person name="Sun Q."/>
            <person name="Liu Z."/>
            <person name="Lyons E."/>
            <person name="Wicker T."/>
            <person name="Salzberg S.L."/>
            <person name="Devos K.M."/>
            <person name="Dvorak J."/>
        </authorList>
    </citation>
    <scope>NUCLEOTIDE SEQUENCE [LARGE SCALE GENOMIC DNA]</scope>
    <source>
        <strain evidence="2">cv. AL8/78</strain>
    </source>
</reference>
<keyword evidence="3" id="KW-1185">Reference proteome</keyword>
<reference evidence="3" key="2">
    <citation type="journal article" date="2017" name="Nat. Plants">
        <title>The Aegilops tauschii genome reveals multiple impacts of transposons.</title>
        <authorList>
            <person name="Zhao G."/>
            <person name="Zou C."/>
            <person name="Li K."/>
            <person name="Wang K."/>
            <person name="Li T."/>
            <person name="Gao L."/>
            <person name="Zhang X."/>
            <person name="Wang H."/>
            <person name="Yang Z."/>
            <person name="Liu X."/>
            <person name="Jiang W."/>
            <person name="Mao L."/>
            <person name="Kong X."/>
            <person name="Jiao Y."/>
            <person name="Jia J."/>
        </authorList>
    </citation>
    <scope>NUCLEOTIDE SEQUENCE [LARGE SCALE GENOMIC DNA]</scope>
    <source>
        <strain evidence="3">cv. AL8/78</strain>
    </source>
</reference>
<sequence>EQRRAESLHVLRAGSRAPALEAGQPMESRATLQRSVAKPRPAPARRRRWTPCTATTPARPLLHRAAPTGNAAVQLNRRN</sequence>
<evidence type="ECO:0000256" key="1">
    <source>
        <dbReference type="SAM" id="MobiDB-lite"/>
    </source>
</evidence>
<feature type="region of interest" description="Disordered" evidence="1">
    <location>
        <begin position="14"/>
        <end position="79"/>
    </location>
</feature>
<reference evidence="2" key="4">
    <citation type="submission" date="2019-03" db="UniProtKB">
        <authorList>
            <consortium name="EnsemblPlants"/>
        </authorList>
    </citation>
    <scope>IDENTIFICATION</scope>
</reference>
<organism evidence="2 3">
    <name type="scientific">Aegilops tauschii subsp. strangulata</name>
    <name type="common">Goatgrass</name>
    <dbReference type="NCBI Taxonomy" id="200361"/>
    <lineage>
        <taxon>Eukaryota</taxon>
        <taxon>Viridiplantae</taxon>
        <taxon>Streptophyta</taxon>
        <taxon>Embryophyta</taxon>
        <taxon>Tracheophyta</taxon>
        <taxon>Spermatophyta</taxon>
        <taxon>Magnoliopsida</taxon>
        <taxon>Liliopsida</taxon>
        <taxon>Poales</taxon>
        <taxon>Poaceae</taxon>
        <taxon>BOP clade</taxon>
        <taxon>Pooideae</taxon>
        <taxon>Triticodae</taxon>
        <taxon>Triticeae</taxon>
        <taxon>Triticinae</taxon>
        <taxon>Aegilops</taxon>
    </lineage>
</organism>
<dbReference type="Proteomes" id="UP000015105">
    <property type="component" value="Chromosome 4D"/>
</dbReference>
<evidence type="ECO:0000313" key="3">
    <source>
        <dbReference type="Proteomes" id="UP000015105"/>
    </source>
</evidence>
<proteinExistence type="predicted"/>